<name>A0A0C9WP78_9AGAR</name>
<keyword evidence="4" id="KW-0488">Methylation</keyword>
<keyword evidence="9" id="KW-0636">Prenylation</keyword>
<keyword evidence="3" id="KW-1003">Cell membrane</keyword>
<evidence type="ECO:0000256" key="8">
    <source>
        <dbReference type="ARBA" id="ARBA00023288"/>
    </source>
</evidence>
<evidence type="ECO:0000256" key="1">
    <source>
        <dbReference type="ARBA" id="ARBA00004342"/>
    </source>
</evidence>
<proteinExistence type="inferred from homology"/>
<dbReference type="InterPro" id="IPR027417">
    <property type="entry name" value="P-loop_NTPase"/>
</dbReference>
<organism evidence="10 11">
    <name type="scientific">Laccaria amethystina LaAM-08-1</name>
    <dbReference type="NCBI Taxonomy" id="1095629"/>
    <lineage>
        <taxon>Eukaryota</taxon>
        <taxon>Fungi</taxon>
        <taxon>Dikarya</taxon>
        <taxon>Basidiomycota</taxon>
        <taxon>Agaricomycotina</taxon>
        <taxon>Agaricomycetes</taxon>
        <taxon>Agaricomycetidae</taxon>
        <taxon>Agaricales</taxon>
        <taxon>Agaricineae</taxon>
        <taxon>Hydnangiaceae</taxon>
        <taxon>Laccaria</taxon>
    </lineage>
</organism>
<dbReference type="GO" id="GO:0007264">
    <property type="term" value="P:small GTPase-mediated signal transduction"/>
    <property type="evidence" value="ECO:0007669"/>
    <property type="project" value="InterPro"/>
</dbReference>
<accession>A0A0C9WP78</accession>
<keyword evidence="11" id="KW-1185">Reference proteome</keyword>
<keyword evidence="8" id="KW-0449">Lipoprotein</keyword>
<dbReference type="EMBL" id="KN838641">
    <property type="protein sequence ID" value="KIJ99714.1"/>
    <property type="molecule type" value="Genomic_DNA"/>
</dbReference>
<reference evidence="10 11" key="1">
    <citation type="submission" date="2014-04" db="EMBL/GenBank/DDBJ databases">
        <authorList>
            <consortium name="DOE Joint Genome Institute"/>
            <person name="Kuo A."/>
            <person name="Kohler A."/>
            <person name="Nagy L.G."/>
            <person name="Floudas D."/>
            <person name="Copeland A."/>
            <person name="Barry K.W."/>
            <person name="Cichocki N."/>
            <person name="Veneault-Fourrey C."/>
            <person name="LaButti K."/>
            <person name="Lindquist E.A."/>
            <person name="Lipzen A."/>
            <person name="Lundell T."/>
            <person name="Morin E."/>
            <person name="Murat C."/>
            <person name="Sun H."/>
            <person name="Tunlid A."/>
            <person name="Henrissat B."/>
            <person name="Grigoriev I.V."/>
            <person name="Hibbett D.S."/>
            <person name="Martin F."/>
            <person name="Nordberg H.P."/>
            <person name="Cantor M.N."/>
            <person name="Hua S.X."/>
        </authorList>
    </citation>
    <scope>NUCLEOTIDE SEQUENCE [LARGE SCALE GENOMIC DNA]</scope>
    <source>
        <strain evidence="10 11">LaAM-08-1</strain>
    </source>
</reference>
<evidence type="ECO:0000256" key="7">
    <source>
        <dbReference type="ARBA" id="ARBA00023136"/>
    </source>
</evidence>
<dbReference type="InterPro" id="IPR003578">
    <property type="entry name" value="Small_GTPase_Rho"/>
</dbReference>
<dbReference type="HOGENOM" id="CLU_041217_21_2_1"/>
<dbReference type="STRING" id="1095629.A0A0C9WP78"/>
<evidence type="ECO:0000313" key="11">
    <source>
        <dbReference type="Proteomes" id="UP000054477"/>
    </source>
</evidence>
<protein>
    <submittedName>
        <fullName evidence="10">Unplaced genomic scaffold K443scaffold_106, whole genome shotgun sequence</fullName>
    </submittedName>
</protein>
<evidence type="ECO:0000256" key="5">
    <source>
        <dbReference type="ARBA" id="ARBA00022741"/>
    </source>
</evidence>
<dbReference type="NCBIfam" id="TIGR00231">
    <property type="entry name" value="small_GTP"/>
    <property type="match status" value="1"/>
</dbReference>
<keyword evidence="5" id="KW-0547">Nucleotide-binding</keyword>
<dbReference type="PANTHER" id="PTHR24072">
    <property type="entry name" value="RHO FAMILY GTPASE"/>
    <property type="match status" value="1"/>
</dbReference>
<evidence type="ECO:0000313" key="10">
    <source>
        <dbReference type="EMBL" id="KIJ99714.1"/>
    </source>
</evidence>
<evidence type="ECO:0000256" key="2">
    <source>
        <dbReference type="ARBA" id="ARBA00010142"/>
    </source>
</evidence>
<evidence type="ECO:0000256" key="3">
    <source>
        <dbReference type="ARBA" id="ARBA00022475"/>
    </source>
</evidence>
<comment type="similarity">
    <text evidence="2">Belongs to the small GTPase superfamily. Rho family.</text>
</comment>
<dbReference type="SUPFAM" id="SSF52540">
    <property type="entry name" value="P-loop containing nucleoside triphosphate hydrolases"/>
    <property type="match status" value="1"/>
</dbReference>
<dbReference type="InterPro" id="IPR005225">
    <property type="entry name" value="Small_GTP-bd"/>
</dbReference>
<dbReference type="PROSITE" id="PS51420">
    <property type="entry name" value="RHO"/>
    <property type="match status" value="1"/>
</dbReference>
<dbReference type="Proteomes" id="UP000054477">
    <property type="component" value="Unassembled WGS sequence"/>
</dbReference>
<comment type="subcellular location">
    <subcellularLocation>
        <location evidence="1">Cell membrane</location>
        <topology evidence="1">Lipid-anchor</topology>
        <orientation evidence="1">Cytoplasmic side</orientation>
    </subcellularLocation>
</comment>
<dbReference type="GO" id="GO:0005525">
    <property type="term" value="F:GTP binding"/>
    <property type="evidence" value="ECO:0007669"/>
    <property type="project" value="UniProtKB-KW"/>
</dbReference>
<dbReference type="GO" id="GO:0003924">
    <property type="term" value="F:GTPase activity"/>
    <property type="evidence" value="ECO:0007669"/>
    <property type="project" value="InterPro"/>
</dbReference>
<gene>
    <name evidence="10" type="ORF">K443DRAFT_54689</name>
</gene>
<feature type="non-terminal residue" evidence="10">
    <location>
        <position position="191"/>
    </location>
</feature>
<keyword evidence="7" id="KW-0472">Membrane</keyword>
<dbReference type="SMART" id="SM00174">
    <property type="entry name" value="RHO"/>
    <property type="match status" value="1"/>
</dbReference>
<dbReference type="Pfam" id="PF00071">
    <property type="entry name" value="Ras"/>
    <property type="match status" value="1"/>
</dbReference>
<dbReference type="InterPro" id="IPR001806">
    <property type="entry name" value="Small_GTPase"/>
</dbReference>
<dbReference type="PROSITE" id="PS51421">
    <property type="entry name" value="RAS"/>
    <property type="match status" value="1"/>
</dbReference>
<dbReference type="PROSITE" id="PS51419">
    <property type="entry name" value="RAB"/>
    <property type="match status" value="1"/>
</dbReference>
<evidence type="ECO:0000256" key="6">
    <source>
        <dbReference type="ARBA" id="ARBA00023134"/>
    </source>
</evidence>
<dbReference type="Gene3D" id="3.40.50.300">
    <property type="entry name" value="P-loop containing nucleotide triphosphate hydrolases"/>
    <property type="match status" value="1"/>
</dbReference>
<sequence length="191" mass="21613">MSEIRRKLVMVGDGACGKTSLALLLCTGVVQQVCSPHLTVFENYVADVEVDGKHVELAIWDTGGVDDYDRLRLISYPDTHVVLICFSIDSPDSLDNVQKKASNAHLVHFCPRMPIILVGIKYDLRYHPRTIEELRKTHQRPVTYDEGMEVSRKIRAKHYVECSAKTGEGVHLVFLHATREALRPRPEPSHK</sequence>
<dbReference type="PRINTS" id="PR00449">
    <property type="entry name" value="RASTRNSFRMNG"/>
</dbReference>
<reference evidence="11" key="2">
    <citation type="submission" date="2015-01" db="EMBL/GenBank/DDBJ databases">
        <title>Evolutionary Origins and Diversification of the Mycorrhizal Mutualists.</title>
        <authorList>
            <consortium name="DOE Joint Genome Institute"/>
            <consortium name="Mycorrhizal Genomics Consortium"/>
            <person name="Kohler A."/>
            <person name="Kuo A."/>
            <person name="Nagy L.G."/>
            <person name="Floudas D."/>
            <person name="Copeland A."/>
            <person name="Barry K.W."/>
            <person name="Cichocki N."/>
            <person name="Veneault-Fourrey C."/>
            <person name="LaButti K."/>
            <person name="Lindquist E.A."/>
            <person name="Lipzen A."/>
            <person name="Lundell T."/>
            <person name="Morin E."/>
            <person name="Murat C."/>
            <person name="Riley R."/>
            <person name="Ohm R."/>
            <person name="Sun H."/>
            <person name="Tunlid A."/>
            <person name="Henrissat B."/>
            <person name="Grigoriev I.V."/>
            <person name="Hibbett D.S."/>
            <person name="Martin F."/>
        </authorList>
    </citation>
    <scope>NUCLEOTIDE SEQUENCE [LARGE SCALE GENOMIC DNA]</scope>
    <source>
        <strain evidence="11">LaAM-08-1</strain>
    </source>
</reference>
<dbReference type="FunFam" id="3.40.50.300:FF:000983">
    <property type="entry name" value="Rho family GTPase"/>
    <property type="match status" value="1"/>
</dbReference>
<evidence type="ECO:0000256" key="4">
    <source>
        <dbReference type="ARBA" id="ARBA00022481"/>
    </source>
</evidence>
<dbReference type="GO" id="GO:0005886">
    <property type="term" value="C:plasma membrane"/>
    <property type="evidence" value="ECO:0007669"/>
    <property type="project" value="UniProtKB-SubCell"/>
</dbReference>
<keyword evidence="6" id="KW-0342">GTP-binding</keyword>
<dbReference type="AlphaFoldDB" id="A0A0C9WP78"/>
<dbReference type="SMART" id="SM00173">
    <property type="entry name" value="RAS"/>
    <property type="match status" value="1"/>
</dbReference>
<dbReference type="SMART" id="SM00175">
    <property type="entry name" value="RAB"/>
    <property type="match status" value="1"/>
</dbReference>
<dbReference type="OrthoDB" id="8830751at2759"/>
<evidence type="ECO:0000256" key="9">
    <source>
        <dbReference type="ARBA" id="ARBA00023289"/>
    </source>
</evidence>